<dbReference type="Pfam" id="PF03053">
    <property type="entry name" value="Corona_NS3b"/>
    <property type="match status" value="1"/>
</dbReference>
<feature type="domain" description="CoV 3a-like viroporin TM" evidence="8">
    <location>
        <begin position="34"/>
        <end position="124"/>
    </location>
</feature>
<dbReference type="PROSITE" id="PS51967">
    <property type="entry name" value="COV_VIROPORIN_3A_CD"/>
    <property type="match status" value="1"/>
</dbReference>
<evidence type="ECO:0000256" key="7">
    <source>
        <dbReference type="SAM" id="Phobius"/>
    </source>
</evidence>
<evidence type="ECO:0000259" key="8">
    <source>
        <dbReference type="PROSITE" id="PS51966"/>
    </source>
</evidence>
<evidence type="ECO:0000256" key="5">
    <source>
        <dbReference type="ARBA" id="ARBA00023136"/>
    </source>
</evidence>
<accession>A0A060ILA4</accession>
<evidence type="ECO:0000256" key="2">
    <source>
        <dbReference type="ARBA" id="ARBA00022692"/>
    </source>
</evidence>
<comment type="subcellular location">
    <subcellularLocation>
        <location evidence="1">Host membrane</location>
        <topology evidence="1">Multi-pass membrane protein</topology>
    </subcellularLocation>
</comment>
<dbReference type="EMBL" id="KJ646566">
    <property type="protein sequence ID" value="AIC82373.1"/>
    <property type="molecule type" value="Genomic_RNA"/>
</dbReference>
<keyword evidence="5 6" id="KW-0472">Membrane</keyword>
<evidence type="ECO:0000313" key="10">
    <source>
        <dbReference type="EMBL" id="AIC32939.1"/>
    </source>
</evidence>
<feature type="transmembrane region" description="Helical" evidence="7">
    <location>
        <begin position="72"/>
        <end position="89"/>
    </location>
</feature>
<dbReference type="PROSITE" id="PS51966">
    <property type="entry name" value="COV_VIROPORIN_3A_TM"/>
    <property type="match status" value="1"/>
</dbReference>
<keyword evidence="4 6" id="KW-1133">Transmembrane helix</keyword>
<name>A0A060ILA4_PEDV</name>
<keyword evidence="3 6" id="KW-1043">Host membrane</keyword>
<organism evidence="10">
    <name type="scientific">Porcine epidemic diarrhea virus</name>
    <name type="common">PEDV</name>
    <dbReference type="NCBI Taxonomy" id="28295"/>
    <lineage>
        <taxon>Viruses</taxon>
        <taxon>Riboviria</taxon>
        <taxon>Orthornavirae</taxon>
        <taxon>Pisuviricota</taxon>
        <taxon>Pisoniviricetes</taxon>
        <taxon>Nidovirales</taxon>
        <taxon>Cornidovirineae</taxon>
        <taxon>Coronaviridae</taxon>
        <taxon>Orthocoronavirinae</taxon>
        <taxon>Alphacoronavirus</taxon>
        <taxon>Pedacovirus</taxon>
        <taxon>Alphacoronavirus porci</taxon>
    </lineage>
</organism>
<evidence type="ECO:0000256" key="6">
    <source>
        <dbReference type="PROSITE-ProRule" id="PRU01311"/>
    </source>
</evidence>
<evidence type="ECO:0000256" key="3">
    <source>
        <dbReference type="ARBA" id="ARBA00022870"/>
    </source>
</evidence>
<evidence type="ECO:0000256" key="4">
    <source>
        <dbReference type="ARBA" id="ARBA00022989"/>
    </source>
</evidence>
<evidence type="ECO:0000313" key="11">
    <source>
        <dbReference type="EMBL" id="AIC82373.1"/>
    </source>
</evidence>
<dbReference type="EMBL" id="KJ616744">
    <property type="protein sequence ID" value="AIC32939.1"/>
    <property type="molecule type" value="Genomic_RNA"/>
</dbReference>
<feature type="transmembrane region" description="Helical" evidence="7">
    <location>
        <begin position="41"/>
        <end position="60"/>
    </location>
</feature>
<protein>
    <submittedName>
        <fullName evidence="10">Nonstructural protein</fullName>
    </submittedName>
</protein>
<evidence type="ECO:0000256" key="1">
    <source>
        <dbReference type="ARBA" id="ARBA00004301"/>
    </source>
</evidence>
<dbReference type="GO" id="GO:0016020">
    <property type="term" value="C:membrane"/>
    <property type="evidence" value="ECO:0007669"/>
    <property type="project" value="UniProtKB-UniRule"/>
</dbReference>
<proteinExistence type="predicted"/>
<dbReference type="InterPro" id="IPR046446">
    <property type="entry name" value="a/bCoV_VIROPORIN_3A-like_CD"/>
</dbReference>
<evidence type="ECO:0000259" key="9">
    <source>
        <dbReference type="PROSITE" id="PS51967"/>
    </source>
</evidence>
<reference evidence="11" key="2">
    <citation type="submission" date="2014-04" db="EMBL/GenBank/DDBJ databases">
        <title>The investigation of molecular epidemiology of porcine epidemic diarrhea virus in Fujian province in 2012-2014.</title>
        <authorList>
            <person name="Lin Y.S."/>
            <person name="Wang L.B."/>
            <person name="Zhou L.J."/>
        </authorList>
    </citation>
    <scope>NUCLEOTIDE SEQUENCE</scope>
    <source>
        <strain evidence="11">FJ-ZP 2013</strain>
    </source>
</reference>
<dbReference type="InterPro" id="IPR004293">
    <property type="entry name" value="Coronavirus_Orf3a/b"/>
</dbReference>
<sequence>MFLGLFQYTIDTVVKDVSKSANLSLDAFQELELNVVPIRQASNVTGFLFTSVFIYFFALFKASSLRSNYIMLAARFAVIVLYCPLLYYCGAFLDATIICCTLIGRLCLVCFYSWRYKNALFIIFNTTTLSFLNGKAAYYDGKSIVILEGGDHYITFGNSFVAFVSSIDLYLAIRGRQEADLQLLRTVELLDGKKLYVFSQHQIVGITNAAFDSIQLDEYATISE</sequence>
<dbReference type="GO" id="GO:0033644">
    <property type="term" value="C:host cell membrane"/>
    <property type="evidence" value="ECO:0007669"/>
    <property type="project" value="UniProtKB-SubCell"/>
</dbReference>
<keyword evidence="2 6" id="KW-0812">Transmembrane</keyword>
<dbReference type="InterPro" id="IPR046445">
    <property type="entry name" value="a/bCoV_VIROPORIN_3A-like_TM"/>
</dbReference>
<feature type="domain" description="CoV 3a-like viroporin CD" evidence="9">
    <location>
        <begin position="128"/>
        <end position="203"/>
    </location>
</feature>
<reference evidence="10" key="1">
    <citation type="submission" date="2014-03" db="EMBL/GenBank/DDBJ databases">
        <authorList>
            <person name="Lin Y."/>
            <person name="Wang L."/>
            <person name="Zhou L."/>
        </authorList>
    </citation>
    <scope>NUCLEOTIDE SEQUENCE</scope>
    <source>
        <strain evidence="10">FJ-CL 2013</strain>
    </source>
</reference>